<evidence type="ECO:0000313" key="4">
    <source>
        <dbReference type="Proteomes" id="UP000279236"/>
    </source>
</evidence>
<evidence type="ECO:0008006" key="5">
    <source>
        <dbReference type="Google" id="ProtNLM"/>
    </source>
</evidence>
<dbReference type="EMBL" id="RSCE01000005">
    <property type="protein sequence ID" value="RSH82541.1"/>
    <property type="molecule type" value="Genomic_DNA"/>
</dbReference>
<dbReference type="AlphaFoldDB" id="A0A427XUX0"/>
<evidence type="ECO:0000256" key="2">
    <source>
        <dbReference type="ARBA" id="ARBA00022679"/>
    </source>
</evidence>
<dbReference type="InterPro" id="IPR050602">
    <property type="entry name" value="Malonyl-ACP_OMT"/>
</dbReference>
<organism evidence="3 4">
    <name type="scientific">Apiotrichum porosum</name>
    <dbReference type="NCBI Taxonomy" id="105984"/>
    <lineage>
        <taxon>Eukaryota</taxon>
        <taxon>Fungi</taxon>
        <taxon>Dikarya</taxon>
        <taxon>Basidiomycota</taxon>
        <taxon>Agaricomycotina</taxon>
        <taxon>Tremellomycetes</taxon>
        <taxon>Trichosporonales</taxon>
        <taxon>Trichosporonaceae</taxon>
        <taxon>Apiotrichum</taxon>
    </lineage>
</organism>
<name>A0A427XUX0_9TREE</name>
<reference evidence="3 4" key="1">
    <citation type="submission" date="2018-11" db="EMBL/GenBank/DDBJ databases">
        <title>Genome sequence of Apiotrichum porosum DSM 27194.</title>
        <authorList>
            <person name="Aliyu H."/>
            <person name="Gorte O."/>
            <person name="Ochsenreither K."/>
        </authorList>
    </citation>
    <scope>NUCLEOTIDE SEQUENCE [LARGE SCALE GENOMIC DNA]</scope>
    <source>
        <strain evidence="3 4">DSM 27194</strain>
    </source>
</reference>
<dbReference type="GO" id="GO:0008168">
    <property type="term" value="F:methyltransferase activity"/>
    <property type="evidence" value="ECO:0007669"/>
    <property type="project" value="UniProtKB-KW"/>
</dbReference>
<proteinExistence type="predicted"/>
<dbReference type="RefSeq" id="XP_028476773.1">
    <property type="nucleotide sequence ID" value="XM_028622880.1"/>
</dbReference>
<dbReference type="PANTHER" id="PTHR13090:SF1">
    <property type="entry name" value="ARGININE-HYDROXYLASE NDUFAF5, MITOCHONDRIAL"/>
    <property type="match status" value="1"/>
</dbReference>
<keyword evidence="4" id="KW-1185">Reference proteome</keyword>
<keyword evidence="1" id="KW-0489">Methyltransferase</keyword>
<protein>
    <recommendedName>
        <fullName evidence="5">Methyltransferase type 11 domain-containing protein</fullName>
    </recommendedName>
</protein>
<dbReference type="OrthoDB" id="16816at2759"/>
<dbReference type="CDD" id="cd02440">
    <property type="entry name" value="AdoMet_MTases"/>
    <property type="match status" value="1"/>
</dbReference>
<accession>A0A427XUX0</accession>
<dbReference type="PANTHER" id="PTHR13090">
    <property type="entry name" value="ARGININE-HYDROXYLASE NDUFAF5, MITOCHONDRIAL"/>
    <property type="match status" value="1"/>
</dbReference>
<dbReference type="GO" id="GO:0032981">
    <property type="term" value="P:mitochondrial respiratory chain complex I assembly"/>
    <property type="evidence" value="ECO:0007669"/>
    <property type="project" value="TreeGrafter"/>
</dbReference>
<evidence type="ECO:0000313" key="3">
    <source>
        <dbReference type="EMBL" id="RSH82541.1"/>
    </source>
</evidence>
<evidence type="ECO:0000256" key="1">
    <source>
        <dbReference type="ARBA" id="ARBA00022603"/>
    </source>
</evidence>
<dbReference type="GeneID" id="39592064"/>
<dbReference type="InterPro" id="IPR029063">
    <property type="entry name" value="SAM-dependent_MTases_sf"/>
</dbReference>
<gene>
    <name evidence="3" type="ORF">EHS24_007521</name>
</gene>
<sequence>MSFARSVLRITQAARLPTTVHSATISHGLRAAPTSLARGYATLSPHTPPPTKPYEVFDEPAKARQRDRAVLRVNEAVENEGIELEMLDYLREEVADRICERIEDLKIPPATIVDLSSHAGQLTRMLQDIVGDALHPSTEGAGVVGSEKRRFIMVDSSKLALERDGDETFTYPVERIVAPASDFLNDPQIAPLADKVDAVVTAGGLHWVGDIVGAFTQIRHLLKPDGVFIGAVFGGDTLFELRTALQLAEQERRGGIANRVSPMINTTDAPSLLNRAGFTLTTVDTDDITINYPSIWELMADLRDMGESNAILGRKAQVSRDVLLAAESIYKELYGNEDGSVPATFQIIFFIGWKPSPNQPKPAERGSGKVSLKDIL</sequence>
<dbReference type="SUPFAM" id="SSF53335">
    <property type="entry name" value="S-adenosyl-L-methionine-dependent methyltransferases"/>
    <property type="match status" value="1"/>
</dbReference>
<dbReference type="STRING" id="105984.A0A427XUX0"/>
<comment type="caution">
    <text evidence="3">The sequence shown here is derived from an EMBL/GenBank/DDBJ whole genome shotgun (WGS) entry which is preliminary data.</text>
</comment>
<dbReference type="Pfam" id="PF13489">
    <property type="entry name" value="Methyltransf_23"/>
    <property type="match status" value="1"/>
</dbReference>
<dbReference type="GO" id="GO:0032259">
    <property type="term" value="P:methylation"/>
    <property type="evidence" value="ECO:0007669"/>
    <property type="project" value="UniProtKB-KW"/>
</dbReference>
<dbReference type="GO" id="GO:0005739">
    <property type="term" value="C:mitochondrion"/>
    <property type="evidence" value="ECO:0007669"/>
    <property type="project" value="TreeGrafter"/>
</dbReference>
<dbReference type="Gene3D" id="3.40.50.150">
    <property type="entry name" value="Vaccinia Virus protein VP39"/>
    <property type="match status" value="1"/>
</dbReference>
<dbReference type="Proteomes" id="UP000279236">
    <property type="component" value="Unassembled WGS sequence"/>
</dbReference>
<keyword evidence="2" id="KW-0808">Transferase</keyword>